<sequence>MASPIWIGGAPAVAQIDTVAIPTDIEAGQTVTFTIGHKTLSVTLTGTTQSAVVTELMAAWNASTIPEFTEITASVGADANDEEDGTINLTSRTAGKPFAVTTSIGSGNNEKQVITLGGTAATGGTFTLTFNDETTTPIAYNASAATVESALEGLASYSSGDFTVTGSAGGPWTVEFIGTLAGTNVSIMTIDVSGLTGGVNEVQTITSPNNPTGGTFRLGYGGQWTGNIAYNASAATIETALEALGTIPTGSVSCSGGALPGTDVTVTFQDNLGYADVALLEVDSSSLTGVTGTVTETTAGGSNLEDKTVYFWTFNEDSVVSGNNYYPFSDEIAASVLRGATASYSTSSSSFHITGGIDEKCIQGGSYAYTVHDSTVGKFDEDEPFTITCWVKPSSLGSRSVLVIKHSTKNDGSSYPSTLDSNYDFSLTMEPSGYVKFDVLKSGGFHTKTTTGTLALNTWNLVTAIWDPDNTTLSIGINGGALESATGLTVGAAAASSIRYLSVLTQSVQQLSGYIDSVGIFNDALTLSESRTIYASGSGEDYPFPSDGSNEVQTLALTGSPTSGSVNVSYQGVGVDIPYDATAAEAEALLESISTIGSGNVSVTGGDWPGTALVVEFIGTLALTNVESLQIDTSSLVISVSETTKGVTAPTGTLETTVTPLSQSTTTPNSGPNCWDVAANWSTNTVPVNSDTPYIADSDVDILYGLDQSAVTLTELHIEQTYTGTIGLPRINTDGGTGSSYFEYRETYLKVGATELFIGEKEGDGSERIKIDLGSVQSTVLITNSGDSPDGNTPPILLMGTHPSNVINVNRGELGVAYYPTEVSTVATLRQAFFDDATDDTTVYLGAGVTVTNITKTGGVLDINSETTTFQQTAGTTTIHDGAHSVLNILAGMVNYNSTGTLAAVNLSGDAVLVFDQDARPKDVTVINKYSDDSEVFDESGCITSPVIQLHNCGDMSTLHMGKDFKLTFSTTT</sequence>
<keyword evidence="2" id="KW-1185">Reference proteome</keyword>
<dbReference type="EMBL" id="CP043930">
    <property type="protein sequence ID" value="QGQ24004.1"/>
    <property type="molecule type" value="Genomic_DNA"/>
</dbReference>
<dbReference type="Pfam" id="PF13385">
    <property type="entry name" value="Laminin_G_3"/>
    <property type="match status" value="1"/>
</dbReference>
<dbReference type="Proteomes" id="UP000427281">
    <property type="component" value="Chromosome"/>
</dbReference>
<dbReference type="SUPFAM" id="SSF49899">
    <property type="entry name" value="Concanavalin A-like lectins/glucanases"/>
    <property type="match status" value="1"/>
</dbReference>
<accession>A0A6I6ABW8</accession>
<protein>
    <submittedName>
        <fullName evidence="1">LamG domain-containing protein</fullName>
    </submittedName>
</protein>
<evidence type="ECO:0000313" key="1">
    <source>
        <dbReference type="EMBL" id="QGQ24004.1"/>
    </source>
</evidence>
<gene>
    <name evidence="1" type="ORF">F1728_15510</name>
</gene>
<evidence type="ECO:0000313" key="2">
    <source>
        <dbReference type="Proteomes" id="UP000427281"/>
    </source>
</evidence>
<proteinExistence type="predicted"/>
<dbReference type="Gene3D" id="2.60.120.200">
    <property type="match status" value="1"/>
</dbReference>
<organism evidence="1 2">
    <name type="scientific">Gimesia benthica</name>
    <dbReference type="NCBI Taxonomy" id="2608982"/>
    <lineage>
        <taxon>Bacteria</taxon>
        <taxon>Pseudomonadati</taxon>
        <taxon>Planctomycetota</taxon>
        <taxon>Planctomycetia</taxon>
        <taxon>Planctomycetales</taxon>
        <taxon>Planctomycetaceae</taxon>
        <taxon>Gimesia</taxon>
    </lineage>
</organism>
<dbReference type="RefSeq" id="WP_155364895.1">
    <property type="nucleotide sequence ID" value="NZ_CP043930.1"/>
</dbReference>
<dbReference type="KEGG" id="gim:F1728_15510"/>
<dbReference type="AlphaFoldDB" id="A0A6I6ABW8"/>
<reference evidence="1 2" key="1">
    <citation type="submission" date="2019-09" db="EMBL/GenBank/DDBJ databases">
        <title>Gimesia benthica sp. nov., a novel bacterium isolated from deep-sea water of the Northwest Indian Ocean.</title>
        <authorList>
            <person name="Dai X."/>
        </authorList>
    </citation>
    <scope>NUCLEOTIDE SEQUENCE [LARGE SCALE GENOMIC DNA]</scope>
    <source>
        <strain evidence="1 2">E7</strain>
    </source>
</reference>
<name>A0A6I6ABW8_9PLAN</name>
<dbReference type="InterPro" id="IPR013320">
    <property type="entry name" value="ConA-like_dom_sf"/>
</dbReference>